<dbReference type="EC" id="1.18.1.-" evidence="9"/>
<dbReference type="PROSITE" id="PS50902">
    <property type="entry name" value="FLAVODOXIN_LIKE"/>
    <property type="match status" value="1"/>
</dbReference>
<keyword evidence="7 9" id="KW-0521">NADP</keyword>
<dbReference type="PROSITE" id="PS51384">
    <property type="entry name" value="FAD_FR"/>
    <property type="match status" value="1"/>
</dbReference>
<comment type="similarity">
    <text evidence="9">In the N-terminal section; belongs to the flavodoxin family.</text>
</comment>
<dbReference type="InterPro" id="IPR017927">
    <property type="entry name" value="FAD-bd_FR_type"/>
</dbReference>
<evidence type="ECO:0000256" key="9">
    <source>
        <dbReference type="HAMAP-Rule" id="MF_03178"/>
    </source>
</evidence>
<dbReference type="InterPro" id="IPR003097">
    <property type="entry name" value="CysJ-like_FAD-binding"/>
</dbReference>
<dbReference type="Gene3D" id="1.20.990.10">
    <property type="entry name" value="NADPH-cytochrome p450 Reductase, Chain A, domain 3"/>
    <property type="match status" value="1"/>
</dbReference>
<comment type="similarity">
    <text evidence="9">In the C-terminal section; belongs to the flavoprotein pyridine nucleotide cytochrome reductase family.</text>
</comment>
<feature type="binding site" evidence="9">
    <location>
        <position position="355"/>
    </location>
    <ligand>
        <name>FAD</name>
        <dbReference type="ChEBI" id="CHEBI:57692"/>
    </ligand>
</feature>
<reference evidence="12" key="1">
    <citation type="journal article" date="2021" name="Open Biol.">
        <title>Shared evolutionary footprints suggest mitochondrial oxidative damage underlies multiple complex I losses in fungi.</title>
        <authorList>
            <person name="Schikora-Tamarit M.A."/>
            <person name="Marcet-Houben M."/>
            <person name="Nosek J."/>
            <person name="Gabaldon T."/>
        </authorList>
    </citation>
    <scope>NUCLEOTIDE SEQUENCE</scope>
    <source>
        <strain evidence="12">CBS6075</strain>
    </source>
</reference>
<feature type="binding site" evidence="9">
    <location>
        <begin position="101"/>
        <end position="110"/>
    </location>
    <ligand>
        <name>FMN</name>
        <dbReference type="ChEBI" id="CHEBI:58210"/>
    </ligand>
</feature>
<feature type="binding site" evidence="9">
    <location>
        <begin position="63"/>
        <end position="66"/>
    </location>
    <ligand>
        <name>FMN</name>
        <dbReference type="ChEBI" id="CHEBI:58210"/>
    </ligand>
</feature>
<dbReference type="GO" id="GO:0005829">
    <property type="term" value="C:cytosol"/>
    <property type="evidence" value="ECO:0007669"/>
    <property type="project" value="TreeGrafter"/>
</dbReference>
<dbReference type="PANTHER" id="PTHR19384">
    <property type="entry name" value="NITRIC OXIDE SYNTHASE-RELATED"/>
    <property type="match status" value="1"/>
</dbReference>
<comment type="subunit">
    <text evidence="9">Interacts with DRE2; as part of the cytosolic iron-sulfur (Fe-S) protein assembly (CIA) machinery.</text>
</comment>
<feature type="binding site" evidence="9">
    <location>
        <begin position="417"/>
        <end position="420"/>
    </location>
    <ligand>
        <name>FAD</name>
        <dbReference type="ChEBI" id="CHEBI:57692"/>
    </ligand>
</feature>
<comment type="caution">
    <text evidence="12">The sequence shown here is derived from an EMBL/GenBank/DDBJ whole genome shotgun (WGS) entry which is preliminary data.</text>
</comment>
<feature type="binding site" evidence="9">
    <location>
        <begin position="519"/>
        <end position="523"/>
    </location>
    <ligand>
        <name>NADP(+)</name>
        <dbReference type="ChEBI" id="CHEBI:58349"/>
    </ligand>
</feature>
<dbReference type="PANTHER" id="PTHR19384:SF10">
    <property type="entry name" value="NADPH-DEPENDENT DIFLAVIN OXIDOREDUCTASE 1"/>
    <property type="match status" value="1"/>
</dbReference>
<evidence type="ECO:0000256" key="7">
    <source>
        <dbReference type="ARBA" id="ARBA00022857"/>
    </source>
</evidence>
<evidence type="ECO:0000256" key="8">
    <source>
        <dbReference type="ARBA" id="ARBA00023002"/>
    </source>
</evidence>
<feature type="binding site" evidence="9">
    <location>
        <begin position="515"/>
        <end position="516"/>
    </location>
    <ligand>
        <name>NADP(+)</name>
        <dbReference type="ChEBI" id="CHEBI:58349"/>
    </ligand>
</feature>
<feature type="binding site" evidence="9">
    <location>
        <position position="594"/>
    </location>
    <ligand>
        <name>FAD</name>
        <dbReference type="ChEBI" id="CHEBI:57692"/>
    </ligand>
</feature>
<dbReference type="SUPFAM" id="SSF52218">
    <property type="entry name" value="Flavoproteins"/>
    <property type="match status" value="1"/>
</dbReference>
<dbReference type="SUPFAM" id="SSF63380">
    <property type="entry name" value="Riboflavin synthase domain-like"/>
    <property type="match status" value="1"/>
</dbReference>
<accession>A0A9P8PHC0</accession>
<dbReference type="OrthoDB" id="1856718at2759"/>
<feature type="domain" description="Flavodoxin-like" evidence="10">
    <location>
        <begin position="10"/>
        <end position="154"/>
    </location>
</feature>
<evidence type="ECO:0000256" key="1">
    <source>
        <dbReference type="ARBA" id="ARBA00001917"/>
    </source>
</evidence>
<dbReference type="InterPro" id="IPR023173">
    <property type="entry name" value="NADPH_Cyt_P450_Rdtase_alpha"/>
</dbReference>
<keyword evidence="3 9" id="KW-0963">Cytoplasm</keyword>
<feature type="domain" description="FAD-binding FR-type" evidence="11">
    <location>
        <begin position="211"/>
        <end position="462"/>
    </location>
</feature>
<evidence type="ECO:0000256" key="2">
    <source>
        <dbReference type="ARBA" id="ARBA00001974"/>
    </source>
</evidence>
<dbReference type="Gene3D" id="2.40.30.10">
    <property type="entry name" value="Translation factors"/>
    <property type="match status" value="1"/>
</dbReference>
<dbReference type="InterPro" id="IPR008254">
    <property type="entry name" value="Flavodoxin/NO_synth"/>
</dbReference>
<feature type="binding site" evidence="9">
    <location>
        <begin position="385"/>
        <end position="388"/>
    </location>
    <ligand>
        <name>FAD</name>
        <dbReference type="ChEBI" id="CHEBI:57692"/>
    </ligand>
</feature>
<comment type="similarity">
    <text evidence="9">Belongs to the NADPH-dependent diflavin oxidoreductase NDOR1 family.</text>
</comment>
<dbReference type="GO" id="GO:0050660">
    <property type="term" value="F:flavin adenine dinucleotide binding"/>
    <property type="evidence" value="ECO:0007669"/>
    <property type="project" value="UniProtKB-UniRule"/>
</dbReference>
<keyword evidence="4 9" id="KW-0285">Flavoprotein</keyword>
<evidence type="ECO:0000259" key="11">
    <source>
        <dbReference type="PROSITE" id="PS51384"/>
    </source>
</evidence>
<comment type="subcellular location">
    <subcellularLocation>
        <location evidence="9">Cytoplasm</location>
    </subcellularLocation>
    <subcellularLocation>
        <location evidence="9">Mitochondrion</location>
    </subcellularLocation>
    <text evidence="9">Relocalizes to mitochondria after H(2)O(2) exposure.</text>
</comment>
<comment type="cofactor">
    <cofactor evidence="2 9">
        <name>FAD</name>
        <dbReference type="ChEBI" id="CHEBI:57692"/>
    </cofactor>
</comment>
<dbReference type="Gene3D" id="3.40.50.360">
    <property type="match status" value="1"/>
</dbReference>
<dbReference type="PRINTS" id="PR00369">
    <property type="entry name" value="FLAVODOXIN"/>
</dbReference>
<dbReference type="GO" id="GO:0016651">
    <property type="term" value="F:oxidoreductase activity, acting on NAD(P)H"/>
    <property type="evidence" value="ECO:0007669"/>
    <property type="project" value="UniProtKB-UniRule"/>
</dbReference>
<keyword evidence="9" id="KW-0496">Mitochondrion</keyword>
<dbReference type="SUPFAM" id="SSF52343">
    <property type="entry name" value="Ferredoxin reductase-like, C-terminal NADP-linked domain"/>
    <property type="match status" value="1"/>
</dbReference>
<evidence type="ECO:0000259" key="10">
    <source>
        <dbReference type="PROSITE" id="PS50902"/>
    </source>
</evidence>
<comment type="catalytic activity">
    <reaction evidence="9">
        <text>2 oxidized [2Fe-2S]-[protein] + NADPH = 2 reduced [2Fe-2S]-[protein] + NADP(+) + H(+)</text>
        <dbReference type="Rhea" id="RHEA:67716"/>
        <dbReference type="Rhea" id="RHEA-COMP:17327"/>
        <dbReference type="Rhea" id="RHEA-COMP:17328"/>
        <dbReference type="ChEBI" id="CHEBI:15378"/>
        <dbReference type="ChEBI" id="CHEBI:33737"/>
        <dbReference type="ChEBI" id="CHEBI:33738"/>
        <dbReference type="ChEBI" id="CHEBI:57783"/>
        <dbReference type="ChEBI" id="CHEBI:58349"/>
    </reaction>
</comment>
<dbReference type="Gene3D" id="3.40.50.80">
    <property type="entry name" value="Nucleotide-binding domain of ferredoxin-NADP reductase (FNR) module"/>
    <property type="match status" value="1"/>
</dbReference>
<comment type="caution">
    <text evidence="9">Lacks conserved residue(s) required for the propagation of feature annotation.</text>
</comment>
<dbReference type="InterPro" id="IPR001433">
    <property type="entry name" value="OxRdtase_FAD/NAD-bd"/>
</dbReference>
<dbReference type="InterPro" id="IPR039261">
    <property type="entry name" value="FNR_nucleotide-bd"/>
</dbReference>
<dbReference type="EMBL" id="JAEUBE010000042">
    <property type="protein sequence ID" value="KAH3671981.1"/>
    <property type="molecule type" value="Genomic_DNA"/>
</dbReference>
<dbReference type="HAMAP" id="MF_03178">
    <property type="entry name" value="NDOR1"/>
    <property type="match status" value="1"/>
</dbReference>
<evidence type="ECO:0000256" key="4">
    <source>
        <dbReference type="ARBA" id="ARBA00022630"/>
    </source>
</evidence>
<dbReference type="PRINTS" id="PR00371">
    <property type="entry name" value="FPNCR"/>
</dbReference>
<dbReference type="GO" id="GO:0050661">
    <property type="term" value="F:NADP binding"/>
    <property type="evidence" value="ECO:0007669"/>
    <property type="project" value="UniProtKB-UniRule"/>
</dbReference>
<dbReference type="GO" id="GO:0010181">
    <property type="term" value="F:FMN binding"/>
    <property type="evidence" value="ECO:0007669"/>
    <property type="project" value="UniProtKB-UniRule"/>
</dbReference>
<dbReference type="Pfam" id="PF00667">
    <property type="entry name" value="FAD_binding_1"/>
    <property type="match status" value="1"/>
</dbReference>
<evidence type="ECO:0000313" key="12">
    <source>
        <dbReference type="EMBL" id="KAH3671981.1"/>
    </source>
</evidence>
<dbReference type="InterPro" id="IPR028879">
    <property type="entry name" value="NDOR1"/>
</dbReference>
<dbReference type="AlphaFoldDB" id="A0A9P8PHC0"/>
<organism evidence="12 13">
    <name type="scientific">Ogataea philodendri</name>
    <dbReference type="NCBI Taxonomy" id="1378263"/>
    <lineage>
        <taxon>Eukaryota</taxon>
        <taxon>Fungi</taxon>
        <taxon>Dikarya</taxon>
        <taxon>Ascomycota</taxon>
        <taxon>Saccharomycotina</taxon>
        <taxon>Pichiomycetes</taxon>
        <taxon>Pichiales</taxon>
        <taxon>Pichiaceae</taxon>
        <taxon>Ogataea</taxon>
    </lineage>
</organism>
<protein>
    <recommendedName>
        <fullName evidence="9">NADPH-dependent diflavin oxidoreductase 1</fullName>
        <ecNumber evidence="9">1.18.1.-</ecNumber>
    </recommendedName>
    <alternativeName>
        <fullName evidence="9">NADPH-dependent FMN and FAD-containing oxidoreductase</fullName>
    </alternativeName>
</protein>
<evidence type="ECO:0000313" key="13">
    <source>
        <dbReference type="Proteomes" id="UP000769157"/>
    </source>
</evidence>
<proteinExistence type="inferred from homology"/>
<dbReference type="InterPro" id="IPR001709">
    <property type="entry name" value="Flavoprot_Pyr_Nucl_cyt_Rdtase"/>
</dbReference>
<keyword evidence="13" id="KW-1185">Reference proteome</keyword>
<evidence type="ECO:0000256" key="6">
    <source>
        <dbReference type="ARBA" id="ARBA00022827"/>
    </source>
</evidence>
<reference evidence="12" key="2">
    <citation type="submission" date="2021-01" db="EMBL/GenBank/DDBJ databases">
        <authorList>
            <person name="Schikora-Tamarit M.A."/>
        </authorList>
    </citation>
    <scope>NUCLEOTIDE SEQUENCE</scope>
    <source>
        <strain evidence="12">CBS6075</strain>
    </source>
</reference>
<keyword evidence="5 9" id="KW-0288">FMN</keyword>
<feature type="binding site" evidence="9">
    <location>
        <position position="136"/>
    </location>
    <ligand>
        <name>FMN</name>
        <dbReference type="ChEBI" id="CHEBI:58210"/>
    </ligand>
</feature>
<evidence type="ECO:0000256" key="3">
    <source>
        <dbReference type="ARBA" id="ARBA00022490"/>
    </source>
</evidence>
<dbReference type="Proteomes" id="UP000769157">
    <property type="component" value="Unassembled WGS sequence"/>
</dbReference>
<comment type="function">
    <text evidence="9">NADPH-dependent reductase which is a central component of the cytosolic iron-sulfur (Fe-S) protein assembly (CIA) machinery. Transfers electrons from NADPH via its FAD and FMN prosthetic groups to the [2Fe-2S] cluster of DRE2, another key component of the CIA machinery. In turn, this reduced cluster provides electrons for assembly of cytosolic iron-sulfur cluster proteins. Positively controls H(2)O(2)-induced cell death.</text>
</comment>
<keyword evidence="8 9" id="KW-0560">Oxidoreductase</keyword>
<dbReference type="GO" id="GO:0160246">
    <property type="term" value="F:NADPH-iron-sulfur [2Fe-2S] protein oxidoreductase activity"/>
    <property type="evidence" value="ECO:0007669"/>
    <property type="project" value="InterPro"/>
</dbReference>
<sequence length="594" mass="68343">MLAATSARQVVILYGSETGNCEDLALCLATKLRYHKLDVVKSSLDDFDLRKLLDIKYLVVICSTTGQGEIPRNGRNFWKFMRKRRLPGDLFSNLVFTSFGLGDSSYPKYNSAIRKVHARFLQLGAKELCPRGEGDEQSLEGTDAYYSAWESQFLTSLNSAIHQIFPVQSIPENDLLPPINSIIFHTNQAITRSEDFKKEALNRLLSDKTQNPPKTFELVENKILTTRDHFQEVRMVSFTDPTASLDYSPGDILALYPVNDPKDVDLLIELQKWSNIADYPISFQKPIDHHGSGIVRNLTLRTLLLHHLDIMSIPRRSFFSLAWHFADDTMEKDKLREFSRLEESEQLYDYANRPRRSILEVIQEFSSLKIPVDYLTELIPTLKPRLFSISSRPDTQKVDITVAIVEYRTVIRRLRKGVCTKWIKQLVPGDLIIGSIIENHLNFEIESDTPIIAIATGSGIAPVKSMIEYVLSRSSQKEIYLFAGHRFMDRDYLYGDLWESLCQKHPQFHIFPSFSRQGSGYVQESIYKQKVLVNRLVVSNNGLIFLCGSSGRMPTQVRLTLETIFAQENSWTEQQSKEYLEKLENNRKYIQETW</sequence>
<dbReference type="GO" id="GO:0016226">
    <property type="term" value="P:iron-sulfur cluster assembly"/>
    <property type="evidence" value="ECO:0007669"/>
    <property type="project" value="UniProtKB-UniRule"/>
</dbReference>
<dbReference type="GO" id="GO:0005739">
    <property type="term" value="C:mitochondrion"/>
    <property type="evidence" value="ECO:0007669"/>
    <property type="project" value="UniProtKB-SubCell"/>
</dbReference>
<dbReference type="InterPro" id="IPR001094">
    <property type="entry name" value="Flavdoxin-like"/>
</dbReference>
<keyword evidence="6 9" id="KW-0274">FAD</keyword>
<name>A0A9P8PHC0_9ASCO</name>
<evidence type="ECO:0000256" key="5">
    <source>
        <dbReference type="ARBA" id="ARBA00022643"/>
    </source>
</evidence>
<dbReference type="InterPro" id="IPR029039">
    <property type="entry name" value="Flavoprotein-like_sf"/>
</dbReference>
<dbReference type="InterPro" id="IPR017938">
    <property type="entry name" value="Riboflavin_synthase-like_b-brl"/>
</dbReference>
<gene>
    <name evidence="9" type="primary">TAH18</name>
    <name evidence="12" type="ORF">OGAPHI_000167</name>
</gene>
<comment type="cofactor">
    <cofactor evidence="1 9">
        <name>FMN</name>
        <dbReference type="ChEBI" id="CHEBI:58210"/>
    </cofactor>
</comment>
<dbReference type="Pfam" id="PF00175">
    <property type="entry name" value="NAD_binding_1"/>
    <property type="match status" value="1"/>
</dbReference>
<dbReference type="Pfam" id="PF00258">
    <property type="entry name" value="Flavodoxin_1"/>
    <property type="match status" value="1"/>
</dbReference>